<comment type="caution">
    <text evidence="2">The sequence shown here is derived from an EMBL/GenBank/DDBJ whole genome shotgun (WGS) entry which is preliminary data.</text>
</comment>
<reference evidence="2" key="2">
    <citation type="journal article" date="2021" name="PeerJ">
        <title>Extensive microbial diversity within the chicken gut microbiome revealed by metagenomics and culture.</title>
        <authorList>
            <person name="Gilroy R."/>
            <person name="Ravi A."/>
            <person name="Getino M."/>
            <person name="Pursley I."/>
            <person name="Horton D.L."/>
            <person name="Alikhan N.F."/>
            <person name="Baker D."/>
            <person name="Gharbi K."/>
            <person name="Hall N."/>
            <person name="Watson M."/>
            <person name="Adriaenssens E.M."/>
            <person name="Foster-Nyarko E."/>
            <person name="Jarju S."/>
            <person name="Secka A."/>
            <person name="Antonio M."/>
            <person name="Oren A."/>
            <person name="Chaudhuri R.R."/>
            <person name="La Ragione R."/>
            <person name="Hildebrand F."/>
            <person name="Pallen M.J."/>
        </authorList>
    </citation>
    <scope>NUCLEOTIDE SEQUENCE</scope>
    <source>
        <strain evidence="2">2889</strain>
    </source>
</reference>
<reference evidence="2" key="1">
    <citation type="submission" date="2020-10" db="EMBL/GenBank/DDBJ databases">
        <authorList>
            <person name="Gilroy R."/>
        </authorList>
    </citation>
    <scope>NUCLEOTIDE SEQUENCE</scope>
    <source>
        <strain evidence="2">2889</strain>
    </source>
</reference>
<protein>
    <submittedName>
        <fullName evidence="2">Insulinase family protein</fullName>
    </submittedName>
</protein>
<dbReference type="SUPFAM" id="SSF63411">
    <property type="entry name" value="LuxS/MPP-like metallohydrolase"/>
    <property type="match status" value="2"/>
</dbReference>
<dbReference type="InterPro" id="IPR011249">
    <property type="entry name" value="Metalloenz_LuxS/M16"/>
</dbReference>
<dbReference type="PANTHER" id="PTHR11851">
    <property type="entry name" value="METALLOPROTEASE"/>
    <property type="match status" value="1"/>
</dbReference>
<evidence type="ECO:0000313" key="2">
    <source>
        <dbReference type="EMBL" id="MBO8433433.1"/>
    </source>
</evidence>
<gene>
    <name evidence="2" type="ORF">IAB08_09120</name>
</gene>
<dbReference type="EMBL" id="JADIMZ010000137">
    <property type="protein sequence ID" value="MBO8433433.1"/>
    <property type="molecule type" value="Genomic_DNA"/>
</dbReference>
<name>A0A9D9H3J3_9BACT</name>
<feature type="domain" description="Peptidase M16 C-terminal" evidence="1">
    <location>
        <begin position="171"/>
        <end position="348"/>
    </location>
</feature>
<dbReference type="Gene3D" id="3.30.830.10">
    <property type="entry name" value="Metalloenzyme, LuxS/M16 peptidase-like"/>
    <property type="match status" value="2"/>
</dbReference>
<dbReference type="PANTHER" id="PTHR11851:SF224">
    <property type="entry name" value="PROCESSING PROTEASE"/>
    <property type="match status" value="1"/>
</dbReference>
<dbReference type="InterPro" id="IPR050361">
    <property type="entry name" value="MPP/UQCRC_Complex"/>
</dbReference>
<accession>A0A9D9H3J3</accession>
<evidence type="ECO:0000259" key="1">
    <source>
        <dbReference type="Pfam" id="PF05193"/>
    </source>
</evidence>
<dbReference type="InterPro" id="IPR007863">
    <property type="entry name" value="Peptidase_M16_C"/>
</dbReference>
<dbReference type="GO" id="GO:0046872">
    <property type="term" value="F:metal ion binding"/>
    <property type="evidence" value="ECO:0007669"/>
    <property type="project" value="InterPro"/>
</dbReference>
<sequence>MRFDYDKLRPRTRRLANGIPLYTFPDSHIDLVRLEFIFEAGSYYQQKIMQAGASCYLLGTGTEHYTAQALSEKIDYFGAYVERYPDRDQASIVFSCMSRYFDRILPLCEEVVRHSVYPEEELDTYLRKEHRRFLVNARKVSEVSRRAFYSTMFGPEHPYGVVVQEEDFKKLEAADLRKFYKKQYVAENCSIVLAGNFTEAHCKALDDAFGGKDWSGERADKEHGPQTPSFSASRRVDVPMEGSLQASVRIGMPVCDLKSEDFPVFKVVDYVLGGYFGSRLMRNIREEKGYTYGISSYVIPLRFQPVWMISSEVKADSTELVIAEIGKEIDKLRRKEISEDELDLVRHAYMGDFMRELDGTFELAERMKFFTLIGQGPEFYERNEAVLFSITPEQIRDAARRFLDRAEFCTVTAGASSGV</sequence>
<dbReference type="Proteomes" id="UP000823612">
    <property type="component" value="Unassembled WGS sequence"/>
</dbReference>
<dbReference type="Pfam" id="PF05193">
    <property type="entry name" value="Peptidase_M16_C"/>
    <property type="match status" value="1"/>
</dbReference>
<proteinExistence type="predicted"/>
<evidence type="ECO:0000313" key="3">
    <source>
        <dbReference type="Proteomes" id="UP000823612"/>
    </source>
</evidence>
<dbReference type="AlphaFoldDB" id="A0A9D9H3J3"/>
<organism evidence="2 3">
    <name type="scientific">Candidatus Pullibacteroides excrementavium</name>
    <dbReference type="NCBI Taxonomy" id="2840905"/>
    <lineage>
        <taxon>Bacteria</taxon>
        <taxon>Pseudomonadati</taxon>
        <taxon>Bacteroidota</taxon>
        <taxon>Bacteroidia</taxon>
        <taxon>Bacteroidales</taxon>
        <taxon>Candidatus Pullibacteroides</taxon>
    </lineage>
</organism>